<evidence type="ECO:0000313" key="1">
    <source>
        <dbReference type="EMBL" id="RSM78679.1"/>
    </source>
</evidence>
<dbReference type="PANTHER" id="PTHR31252:SF11">
    <property type="entry name" value="DUF4419 DOMAIN-CONTAINING PROTEIN"/>
    <property type="match status" value="1"/>
</dbReference>
<dbReference type="RefSeq" id="WP_051794050.1">
    <property type="nucleotide sequence ID" value="NZ_QHKI01000035.1"/>
</dbReference>
<sequence>MVTFPVDDVTPATEPLPTQPLSGLYPDALAIGGDPARRVVVPDGVHPLLSAVARAFAEHRPLVLSPDAVWLTIAQGVAQHVRLHAEELRPLLVNHAGRKRIAVQWDGPMPEDAASWQFLVEAFSKQVGAEIFECDFTTSTSIEQTASRVVMLDAYSPYFSMWLVGVCGIPSITLTGTVEDWRKIRDRVDHLEKLGLEKWCRSLRPIADQFVRAASGTVDPEFWKRIYNPADAYGGDVINGWIARFYPYVGSNGTYDRPNPLLDLPISEPKNDSTKQRGIRSDNVPAVLSKVVIHVQDLDNHAVALHAGLVGVAQDNDFALRPIAGWHLTRAGVEMDDVIDRLAKEHEVTPADASDMLLEGSAEQIALDRRVGSAVLFDGAWRIRPHGDRPVTFLAIGITIQVVIDLADGRHIALAIKDYATVYYVACRIDGDELADDPRDVPVYGTSLAILLEAAMDFGGDISSLETGKLTDLID</sequence>
<protein>
    <submittedName>
        <fullName evidence="1">DUF4419 domain-containing protein</fullName>
    </submittedName>
</protein>
<dbReference type="EMBL" id="QHKI01000035">
    <property type="protein sequence ID" value="RSM78679.1"/>
    <property type="molecule type" value="Genomic_DNA"/>
</dbReference>
<dbReference type="InterPro" id="IPR025533">
    <property type="entry name" value="DUF4419"/>
</dbReference>
<dbReference type="Pfam" id="PF14388">
    <property type="entry name" value="DUF4419"/>
    <property type="match status" value="1"/>
</dbReference>
<accession>A0A428Z1G5</accession>
<name>A0A428Z1G5_KIBAR</name>
<gene>
    <name evidence="1" type="ORF">DMH04_32985</name>
</gene>
<reference evidence="1 2" key="1">
    <citation type="submission" date="2018-05" db="EMBL/GenBank/DDBJ databases">
        <title>Evolution of GPA BGCs.</title>
        <authorList>
            <person name="Waglechner N."/>
            <person name="Wright G.D."/>
        </authorList>
    </citation>
    <scope>NUCLEOTIDE SEQUENCE [LARGE SCALE GENOMIC DNA]</scope>
    <source>
        <strain evidence="1 2">A82846</strain>
    </source>
</reference>
<evidence type="ECO:0000313" key="2">
    <source>
        <dbReference type="Proteomes" id="UP000287547"/>
    </source>
</evidence>
<dbReference type="OrthoDB" id="3654740at2"/>
<dbReference type="PANTHER" id="PTHR31252">
    <property type="entry name" value="DUF4419 DOMAIN-CONTAINING PROTEIN"/>
    <property type="match status" value="1"/>
</dbReference>
<dbReference type="AlphaFoldDB" id="A0A428Z1G5"/>
<proteinExistence type="predicted"/>
<organism evidence="1 2">
    <name type="scientific">Kibdelosporangium aridum</name>
    <dbReference type="NCBI Taxonomy" id="2030"/>
    <lineage>
        <taxon>Bacteria</taxon>
        <taxon>Bacillati</taxon>
        <taxon>Actinomycetota</taxon>
        <taxon>Actinomycetes</taxon>
        <taxon>Pseudonocardiales</taxon>
        <taxon>Pseudonocardiaceae</taxon>
        <taxon>Kibdelosporangium</taxon>
    </lineage>
</organism>
<dbReference type="Proteomes" id="UP000287547">
    <property type="component" value="Unassembled WGS sequence"/>
</dbReference>
<comment type="caution">
    <text evidence="1">The sequence shown here is derived from an EMBL/GenBank/DDBJ whole genome shotgun (WGS) entry which is preliminary data.</text>
</comment>